<dbReference type="AlphaFoldDB" id="C0BCU9"/>
<feature type="region of interest" description="Disordered" evidence="1">
    <location>
        <begin position="1"/>
        <end position="31"/>
    </location>
</feature>
<gene>
    <name evidence="2" type="ORF">COPCOM_02990</name>
</gene>
<protein>
    <submittedName>
        <fullName evidence="2">Uncharacterized protein</fullName>
    </submittedName>
</protein>
<proteinExistence type="predicted"/>
<organism evidence="2 3">
    <name type="scientific">Coprococcus comes ATCC 27758</name>
    <dbReference type="NCBI Taxonomy" id="470146"/>
    <lineage>
        <taxon>Bacteria</taxon>
        <taxon>Bacillati</taxon>
        <taxon>Bacillota</taxon>
        <taxon>Clostridia</taxon>
        <taxon>Lachnospirales</taxon>
        <taxon>Lachnospiraceae</taxon>
        <taxon>Coprococcus</taxon>
    </lineage>
</organism>
<evidence type="ECO:0000313" key="3">
    <source>
        <dbReference type="Proteomes" id="UP000003793"/>
    </source>
</evidence>
<evidence type="ECO:0000313" key="2">
    <source>
        <dbReference type="EMBL" id="EEG88900.1"/>
    </source>
</evidence>
<feature type="compositionally biased region" description="Low complexity" evidence="1">
    <location>
        <begin position="1"/>
        <end position="19"/>
    </location>
</feature>
<dbReference type="Proteomes" id="UP000003793">
    <property type="component" value="Unassembled WGS sequence"/>
</dbReference>
<dbReference type="HOGENOM" id="CLU_2971663_0_0_9"/>
<reference evidence="2 3" key="2">
    <citation type="submission" date="2009-03" db="EMBL/GenBank/DDBJ databases">
        <title>Draft genome sequence of Coprococcus comes (ATCC 27758).</title>
        <authorList>
            <person name="Sudarsanam P."/>
            <person name="Ley R."/>
            <person name="Guruge J."/>
            <person name="Turnbaugh P.J."/>
            <person name="Mahowald M."/>
            <person name="Liep D."/>
            <person name="Gordon J."/>
        </authorList>
    </citation>
    <scope>NUCLEOTIDE SEQUENCE [LARGE SCALE GENOMIC DNA]</scope>
    <source>
        <strain evidence="2 3">ATCC 27758</strain>
    </source>
</reference>
<evidence type="ECO:0000256" key="1">
    <source>
        <dbReference type="SAM" id="MobiDB-lite"/>
    </source>
</evidence>
<accession>C0BCU9</accession>
<comment type="caution">
    <text evidence="2">The sequence shown here is derived from an EMBL/GenBank/DDBJ whole genome shotgun (WGS) entry which is preliminary data.</text>
</comment>
<sequence length="58" mass="6525">MIPRMMSMMMQPTSPSTQQIKSKIAPTKPGPYRTMKIKILKIRVRIGGPSIKSKSHSI</sequence>
<reference evidence="2 3" key="1">
    <citation type="submission" date="2009-02" db="EMBL/GenBank/DDBJ databases">
        <authorList>
            <person name="Fulton L."/>
            <person name="Clifton S."/>
            <person name="Fulton B."/>
            <person name="Xu J."/>
            <person name="Minx P."/>
            <person name="Pepin K.H."/>
            <person name="Johnson M."/>
            <person name="Bhonagiri V."/>
            <person name="Nash W.E."/>
            <person name="Mardis E.R."/>
            <person name="Wilson R.K."/>
        </authorList>
    </citation>
    <scope>NUCLEOTIDE SEQUENCE [LARGE SCALE GENOMIC DNA]</scope>
    <source>
        <strain evidence="2 3">ATCC 27758</strain>
    </source>
</reference>
<name>C0BCU9_9FIRM</name>
<dbReference type="EMBL" id="ABVR01000042">
    <property type="protein sequence ID" value="EEG88900.1"/>
    <property type="molecule type" value="Genomic_DNA"/>
</dbReference>